<dbReference type="Gene3D" id="2.170.130.30">
    <property type="match status" value="1"/>
</dbReference>
<proteinExistence type="predicted"/>
<evidence type="ECO:0000313" key="2">
    <source>
        <dbReference type="EMBL" id="KAL2094983.1"/>
    </source>
</evidence>
<dbReference type="InterPro" id="IPR051588">
    <property type="entry name" value="Cobalamin_Transport"/>
</dbReference>
<feature type="signal peptide" evidence="1">
    <location>
        <begin position="1"/>
        <end position="17"/>
    </location>
</feature>
<keyword evidence="3" id="KW-1185">Reference proteome</keyword>
<gene>
    <name evidence="2" type="ORF">ACEWY4_009702</name>
</gene>
<comment type="caution">
    <text evidence="2">The sequence shown here is derived from an EMBL/GenBank/DDBJ whole genome shotgun (WGS) entry which is preliminary data.</text>
</comment>
<evidence type="ECO:0000256" key="1">
    <source>
        <dbReference type="SAM" id="SignalP"/>
    </source>
</evidence>
<sequence>MALRLSFVLCLAALVQLFGCPFLAVPLQETPIKVSVVIEASNEATQVHHTSTMPGGSLLGALRRLQHTDSDFKFTVTEDPDYGHYLESVNGVAGSETDHTYWQILTDVHGDLTPIDVGVGCYSPKAYEHITLKLTTW</sequence>
<name>A0ABD1K7W4_9TELE</name>
<accession>A0ABD1K7W4</accession>
<dbReference type="AlphaFoldDB" id="A0ABD1K7W4"/>
<evidence type="ECO:0000313" key="3">
    <source>
        <dbReference type="Proteomes" id="UP001591681"/>
    </source>
</evidence>
<evidence type="ECO:0008006" key="4">
    <source>
        <dbReference type="Google" id="ProtNLM"/>
    </source>
</evidence>
<dbReference type="EMBL" id="JBHFQA010000008">
    <property type="protein sequence ID" value="KAL2094983.1"/>
    <property type="molecule type" value="Genomic_DNA"/>
</dbReference>
<protein>
    <recommendedName>
        <fullName evidence="4">DUF4430 domain-containing protein</fullName>
    </recommendedName>
</protein>
<keyword evidence="1" id="KW-0732">Signal</keyword>
<dbReference type="PANTHER" id="PTHR10559">
    <property type="entry name" value="TRANSCOBALAMIN-1/GASTRIC INTRINSIC FACTOR"/>
    <property type="match status" value="1"/>
</dbReference>
<organism evidence="2 3">
    <name type="scientific">Coilia grayii</name>
    <name type="common">Gray's grenadier anchovy</name>
    <dbReference type="NCBI Taxonomy" id="363190"/>
    <lineage>
        <taxon>Eukaryota</taxon>
        <taxon>Metazoa</taxon>
        <taxon>Chordata</taxon>
        <taxon>Craniata</taxon>
        <taxon>Vertebrata</taxon>
        <taxon>Euteleostomi</taxon>
        <taxon>Actinopterygii</taxon>
        <taxon>Neopterygii</taxon>
        <taxon>Teleostei</taxon>
        <taxon>Clupei</taxon>
        <taxon>Clupeiformes</taxon>
        <taxon>Clupeoidei</taxon>
        <taxon>Engraulidae</taxon>
        <taxon>Coilinae</taxon>
        <taxon>Coilia</taxon>
    </lineage>
</organism>
<dbReference type="PANTHER" id="PTHR10559:SF18">
    <property type="entry name" value="TRANSCOBALAMIN II"/>
    <property type="match status" value="1"/>
</dbReference>
<reference evidence="2 3" key="1">
    <citation type="submission" date="2024-09" db="EMBL/GenBank/DDBJ databases">
        <title>A chromosome-level genome assembly of Gray's grenadier anchovy, Coilia grayii.</title>
        <authorList>
            <person name="Fu Z."/>
        </authorList>
    </citation>
    <scope>NUCLEOTIDE SEQUENCE [LARGE SCALE GENOMIC DNA]</scope>
    <source>
        <strain evidence="2">G4</strain>
        <tissue evidence="2">Muscle</tissue>
    </source>
</reference>
<feature type="chain" id="PRO_5044809549" description="DUF4430 domain-containing protein" evidence="1">
    <location>
        <begin position="18"/>
        <end position="137"/>
    </location>
</feature>
<dbReference type="Proteomes" id="UP001591681">
    <property type="component" value="Unassembled WGS sequence"/>
</dbReference>